<evidence type="ECO:0000313" key="9">
    <source>
        <dbReference type="Proteomes" id="UP000026915"/>
    </source>
</evidence>
<feature type="region of interest" description="Disordered" evidence="6">
    <location>
        <begin position="187"/>
        <end position="209"/>
    </location>
</feature>
<evidence type="ECO:0000259" key="7">
    <source>
        <dbReference type="Pfam" id="PF05687"/>
    </source>
</evidence>
<dbReference type="GO" id="GO:0009742">
    <property type="term" value="P:brassinosteroid mediated signaling pathway"/>
    <property type="evidence" value="ECO:0007669"/>
    <property type="project" value="UniProtKB-UniRule"/>
</dbReference>
<dbReference type="STRING" id="3641.A0A061G7D3"/>
<feature type="region of interest" description="Disordered" evidence="6">
    <location>
        <begin position="25"/>
        <end position="44"/>
    </location>
</feature>
<dbReference type="GO" id="GO:0003677">
    <property type="term" value="F:DNA binding"/>
    <property type="evidence" value="ECO:0007669"/>
    <property type="project" value="UniProtKB-UniRule"/>
</dbReference>
<dbReference type="Proteomes" id="UP000026915">
    <property type="component" value="Chromosome 6"/>
</dbReference>
<dbReference type="InterPro" id="IPR033264">
    <property type="entry name" value="BZR"/>
</dbReference>
<dbReference type="AlphaFoldDB" id="A0A061G7D3"/>
<dbReference type="Pfam" id="PF05687">
    <property type="entry name" value="BES1_N"/>
    <property type="match status" value="1"/>
</dbReference>
<proteinExistence type="inferred from homology"/>
<dbReference type="InParanoid" id="A0A061G7D3"/>
<keyword evidence="2 5" id="KW-0805">Transcription regulation</keyword>
<evidence type="ECO:0000313" key="8">
    <source>
        <dbReference type="EMBL" id="EOY25486.1"/>
    </source>
</evidence>
<dbReference type="PANTHER" id="PTHR31506:SF4">
    <property type="entry name" value="BES1_BZR1 PLANT TRANSCRIPTION FACTOR N-TERMINAL DOMAIN-CONTAINING PROTEIN"/>
    <property type="match status" value="1"/>
</dbReference>
<evidence type="ECO:0000256" key="6">
    <source>
        <dbReference type="SAM" id="MobiDB-lite"/>
    </source>
</evidence>
<protein>
    <recommendedName>
        <fullName evidence="5">Protein BZR1 homolog</fullName>
    </recommendedName>
    <alternativeName>
        <fullName evidence="5">Protein BRASSINAZOLE-RESISTANT 1 homolog</fullName>
    </alternativeName>
</protein>
<organism evidence="8 9">
    <name type="scientific">Theobroma cacao</name>
    <name type="common">Cacao</name>
    <name type="synonym">Cocoa</name>
    <dbReference type="NCBI Taxonomy" id="3641"/>
    <lineage>
        <taxon>Eukaryota</taxon>
        <taxon>Viridiplantae</taxon>
        <taxon>Streptophyta</taxon>
        <taxon>Embryophyta</taxon>
        <taxon>Tracheophyta</taxon>
        <taxon>Spermatophyta</taxon>
        <taxon>Magnoliopsida</taxon>
        <taxon>eudicotyledons</taxon>
        <taxon>Gunneridae</taxon>
        <taxon>Pentapetalae</taxon>
        <taxon>rosids</taxon>
        <taxon>malvids</taxon>
        <taxon>Malvales</taxon>
        <taxon>Malvaceae</taxon>
        <taxon>Byttnerioideae</taxon>
        <taxon>Theobroma</taxon>
    </lineage>
</organism>
<dbReference type="GO" id="GO:0003700">
    <property type="term" value="F:DNA-binding transcription factor activity"/>
    <property type="evidence" value="ECO:0007669"/>
    <property type="project" value="UniProtKB-UniRule"/>
</dbReference>
<evidence type="ECO:0000256" key="4">
    <source>
        <dbReference type="ARBA" id="ARBA00023163"/>
    </source>
</evidence>
<keyword evidence="4 5" id="KW-0804">Transcription</keyword>
<dbReference type="EMBL" id="CM001884">
    <property type="protein sequence ID" value="EOY25486.1"/>
    <property type="molecule type" value="Genomic_DNA"/>
</dbReference>
<accession>A0A061G7D3</accession>
<reference evidence="8 9" key="1">
    <citation type="journal article" date="2013" name="Genome Biol.">
        <title>The genome sequence of the most widely cultivated cacao type and its use to identify candidate genes regulating pod color.</title>
        <authorList>
            <person name="Motamayor J.C."/>
            <person name="Mockaitis K."/>
            <person name="Schmutz J."/>
            <person name="Haiminen N."/>
            <person name="Iii D.L."/>
            <person name="Cornejo O."/>
            <person name="Findley S.D."/>
            <person name="Zheng P."/>
            <person name="Utro F."/>
            <person name="Royaert S."/>
            <person name="Saski C."/>
            <person name="Jenkins J."/>
            <person name="Podicheti R."/>
            <person name="Zhao M."/>
            <person name="Scheffler B.E."/>
            <person name="Stack J.C."/>
            <person name="Feltus F.A."/>
            <person name="Mustiga G.M."/>
            <person name="Amores F."/>
            <person name="Phillips W."/>
            <person name="Marelli J.P."/>
            <person name="May G.D."/>
            <person name="Shapiro H."/>
            <person name="Ma J."/>
            <person name="Bustamante C.D."/>
            <person name="Schnell R.J."/>
            <person name="Main D."/>
            <person name="Gilbert D."/>
            <person name="Parida L."/>
            <person name="Kuhn D.N."/>
        </authorList>
    </citation>
    <scope>NUCLEOTIDE SEQUENCE [LARGE SCALE GENOMIC DNA]</scope>
    <source>
        <strain evidence="9">cv. Matina 1-6</strain>
    </source>
</reference>
<dbReference type="Gramene" id="EOY25486">
    <property type="protein sequence ID" value="EOY25486"/>
    <property type="gene ID" value="TCM_026903"/>
</dbReference>
<dbReference type="GO" id="GO:0006351">
    <property type="term" value="P:DNA-templated transcription"/>
    <property type="evidence" value="ECO:0007669"/>
    <property type="project" value="InterPro"/>
</dbReference>
<evidence type="ECO:0000256" key="3">
    <source>
        <dbReference type="ARBA" id="ARBA00023125"/>
    </source>
</evidence>
<dbReference type="HOGENOM" id="CLU_111796_0_0_1"/>
<comment type="subcellular location">
    <subcellularLocation>
        <location evidence="5">Nucleus</location>
    </subcellularLocation>
</comment>
<sequence length="209" mass="22867">MQQRPQTIAALICWTAFSFVKEMGEGRGRGRGRSEIEKERTKMRERQRRAITTNIFHGLRRHGGYHLFPRADINQVLRQLANEAGWVVEPDGTTYRSVSFSKTANCCPVCGAMKPITAPTPSSSVVIGGGECSTTASPRHNPVAAVEDPIRVIDSFCDNLIPIAPYIYGGEDGVSTLALQQLYPQEAAPPSQCMPPGSPLVRGNKEENI</sequence>
<dbReference type="InterPro" id="IPR008540">
    <property type="entry name" value="BES1_N"/>
</dbReference>
<evidence type="ECO:0000256" key="5">
    <source>
        <dbReference type="RuleBase" id="RU369040"/>
    </source>
</evidence>
<dbReference type="GO" id="GO:0005634">
    <property type="term" value="C:nucleus"/>
    <property type="evidence" value="ECO:0007669"/>
    <property type="project" value="UniProtKB-SubCell"/>
</dbReference>
<evidence type="ECO:0000256" key="2">
    <source>
        <dbReference type="ARBA" id="ARBA00023015"/>
    </source>
</evidence>
<comment type="function">
    <text evidence="5">Functions in brassinosteroid signaling. May function as transcriptional repressor.</text>
</comment>
<keyword evidence="3 5" id="KW-0238">DNA-binding</keyword>
<keyword evidence="9" id="KW-1185">Reference proteome</keyword>
<dbReference type="eggNOG" id="ENOG502S1GE">
    <property type="taxonomic scope" value="Eukaryota"/>
</dbReference>
<feature type="domain" description="BES1/BZR1 plant transcription factor N-terminal" evidence="7">
    <location>
        <begin position="29"/>
        <end position="108"/>
    </location>
</feature>
<name>A0A061G7D3_THECC</name>
<keyword evidence="5" id="KW-1070">Brassinosteroid signaling pathway</keyword>
<gene>
    <name evidence="8" type="ORF">TCM_026903</name>
</gene>
<evidence type="ECO:0000256" key="1">
    <source>
        <dbReference type="ARBA" id="ARBA00005909"/>
    </source>
</evidence>
<dbReference type="PANTHER" id="PTHR31506">
    <property type="entry name" value="BES1/BZR1 HOMOLOG PROTEIN 3-RELATED"/>
    <property type="match status" value="1"/>
</dbReference>
<comment type="similarity">
    <text evidence="1 5">Belongs to the BZR/LAT61 family.</text>
</comment>